<organism evidence="2">
    <name type="scientific">Haptolina ericina</name>
    <dbReference type="NCBI Taxonomy" id="156174"/>
    <lineage>
        <taxon>Eukaryota</taxon>
        <taxon>Haptista</taxon>
        <taxon>Haptophyta</taxon>
        <taxon>Prymnesiophyceae</taxon>
        <taxon>Prymnesiales</taxon>
        <taxon>Prymnesiaceae</taxon>
        <taxon>Haptolina</taxon>
    </lineage>
</organism>
<feature type="compositionally biased region" description="Acidic residues" evidence="1">
    <location>
        <begin position="323"/>
        <end position="333"/>
    </location>
</feature>
<proteinExistence type="predicted"/>
<evidence type="ECO:0000256" key="1">
    <source>
        <dbReference type="SAM" id="MobiDB-lite"/>
    </source>
</evidence>
<reference evidence="2" key="1">
    <citation type="submission" date="2021-01" db="EMBL/GenBank/DDBJ databases">
        <authorList>
            <person name="Corre E."/>
            <person name="Pelletier E."/>
            <person name="Niang G."/>
            <person name="Scheremetjew M."/>
            <person name="Finn R."/>
            <person name="Kale V."/>
            <person name="Holt S."/>
            <person name="Cochrane G."/>
            <person name="Meng A."/>
            <person name="Brown T."/>
            <person name="Cohen L."/>
        </authorList>
    </citation>
    <scope>NUCLEOTIDE SEQUENCE</scope>
    <source>
        <strain evidence="2">CCMP281</strain>
    </source>
</reference>
<protein>
    <submittedName>
        <fullName evidence="2">Uncharacterized protein</fullName>
    </submittedName>
</protein>
<feature type="region of interest" description="Disordered" evidence="1">
    <location>
        <begin position="319"/>
        <end position="402"/>
    </location>
</feature>
<gene>
    <name evidence="2" type="ORF">HERI1096_LOCUS31544</name>
</gene>
<dbReference type="EMBL" id="HBHX01057186">
    <property type="protein sequence ID" value="CAE0137051.1"/>
    <property type="molecule type" value="Transcribed_RNA"/>
</dbReference>
<accession>A0A7S3FAH4</accession>
<evidence type="ECO:0000313" key="2">
    <source>
        <dbReference type="EMBL" id="CAE0137051.1"/>
    </source>
</evidence>
<dbReference type="AlphaFoldDB" id="A0A7S3FAH4"/>
<feature type="compositionally biased region" description="Polar residues" evidence="1">
    <location>
        <begin position="392"/>
        <end position="402"/>
    </location>
</feature>
<sequence>MELYPSLKESAIDLYNVEKRPEKVAAILLQCGAEKVLSKVGISEPKSQEWLVQEISQLTTISGLREKKVELSELAAPYIEKAACAEGRKELLAETKAYALPYAGKVLEPIETKLAVGKELAEAKLAAGKEIAAPYISSVKESSAPYVAKLDAIRRSERVEAMVAAFQDARAHPVDKVSELKSKAVDLIKYENIKSYRDHVMSTEFRADTARLVKVELPAVAAAAAKRGAETVKAKAIALTEELECIKAKTKVIVAQGYEMANEVELESLRAKFALTSAALVAELQQGVAHIKEEGFSLADVIERLKRVATCVEAAFTAPPAITEEEPAEEVEEPASPIETGADTKTPDDSVSVSGSEEEAMHDAHEEEQEDMLPLPPSAPTLTPVEAEGAATITSAQEGAVA</sequence>
<name>A0A7S3FAH4_9EUKA</name>